<dbReference type="Proteomes" id="UP000825002">
    <property type="component" value="Unassembled WGS sequence"/>
</dbReference>
<evidence type="ECO:0000256" key="4">
    <source>
        <dbReference type="ARBA" id="ARBA00029885"/>
    </source>
</evidence>
<evidence type="ECO:0000256" key="3">
    <source>
        <dbReference type="ARBA" id="ARBA00015636"/>
    </source>
</evidence>
<gene>
    <name evidence="7" type="primary">DCPS</name>
    <name evidence="7" type="ORF">GZH46_01052</name>
</gene>
<protein>
    <recommendedName>
        <fullName evidence="3">m7GpppX diphosphatase</fullName>
        <ecNumber evidence="2">3.6.1.59</ecNumber>
    </recommendedName>
    <alternativeName>
        <fullName evidence="5">Decapping scavenger enzyme</fullName>
    </alternativeName>
    <alternativeName>
        <fullName evidence="4">Scavenger mRNA-decapping enzyme DcpS</fullName>
    </alternativeName>
</protein>
<evidence type="ECO:0000256" key="5">
    <source>
        <dbReference type="ARBA" id="ARBA00030609"/>
    </source>
</evidence>
<evidence type="ECO:0000256" key="6">
    <source>
        <dbReference type="ARBA" id="ARBA00048222"/>
    </source>
</evidence>
<dbReference type="EMBL" id="JAIFTH010000154">
    <property type="protein sequence ID" value="KAG9510407.1"/>
    <property type="molecule type" value="Genomic_DNA"/>
</dbReference>
<dbReference type="Pfam" id="PF11969">
    <property type="entry name" value="DcpS_C"/>
    <property type="match status" value="1"/>
</dbReference>
<evidence type="ECO:0000256" key="2">
    <source>
        <dbReference type="ARBA" id="ARBA00012520"/>
    </source>
</evidence>
<comment type="similarity">
    <text evidence="1">Belongs to the HIT family.</text>
</comment>
<evidence type="ECO:0000313" key="8">
    <source>
        <dbReference type="Proteomes" id="UP000825002"/>
    </source>
</evidence>
<dbReference type="InterPro" id="IPR011145">
    <property type="entry name" value="Scavenger_mRNA_decap_enz_N"/>
</dbReference>
<dbReference type="Gene3D" id="3.30.200.40">
    <property type="entry name" value="Scavenger mRNA decapping enzyme, N-terminal domain"/>
    <property type="match status" value="1"/>
</dbReference>
<dbReference type="EC" id="3.6.1.59" evidence="2"/>
<reference evidence="7 8" key="1">
    <citation type="submission" date="2020-10" db="EMBL/GenBank/DDBJ databases">
        <authorList>
            <person name="Klimov P.B."/>
            <person name="Dyachkov S.M."/>
            <person name="Chetverikov P.E."/>
        </authorList>
    </citation>
    <scope>NUCLEOTIDE SEQUENCE [LARGE SCALE GENOMIC DNA]</scope>
    <source>
        <strain evidence="7">BMOC 18-1129-001#AD2665</strain>
        <tissue evidence="7">Entire mites</tissue>
    </source>
</reference>
<accession>A0ABQ7SAH7</accession>
<sequence length="312" mass="35875">MSDQKSIPVHATGSLDLSKFELIRVLDQSSISKIITIEARFKDDNKLAVIRLERAPLSEANVLNLLCDRGASVTQEFANDIYGNYFIVPELKALNSLKAVVIHPADDHVITKYTRYEKVIIEETPDEYERFVKPYVCEKKLGLSMESIQWVVNILNHVSELDRILYEDADKSSGFIMLPDLKCTSDNPDDLYLLAICHANNIKSVRDLNHRHLPLLKNILDSGREVIEEKFGVRKEKLRVYVHYQPSFYHFHVHFRSEASGETTHTDRDNLLNNVINNISLCGDFYQRATLTYPLSKLDPLYAVFCENRKSD</sequence>
<dbReference type="InterPro" id="IPR008594">
    <property type="entry name" value="DcpS/DCS2"/>
</dbReference>
<dbReference type="PANTHER" id="PTHR12978:SF0">
    <property type="entry name" value="M7GPPPX DIPHOSPHATASE"/>
    <property type="match status" value="1"/>
</dbReference>
<evidence type="ECO:0000313" key="7">
    <source>
        <dbReference type="EMBL" id="KAG9510407.1"/>
    </source>
</evidence>
<proteinExistence type="inferred from homology"/>
<dbReference type="Pfam" id="PF05652">
    <property type="entry name" value="DcpS"/>
    <property type="match status" value="1"/>
</dbReference>
<keyword evidence="8" id="KW-1185">Reference proteome</keyword>
<comment type="catalytic activity">
    <reaction evidence="6">
        <text>a 5'-end (N(7)-methyl 5'-triphosphoguanosine)-ribonucleoside in mRNA + H2O = N(7)-methyl-GMP + a 5'-end diphospho-ribonucleoside in mRNA + 2 H(+)</text>
        <dbReference type="Rhea" id="RHEA:65388"/>
        <dbReference type="Rhea" id="RHEA-COMP:17165"/>
        <dbReference type="Rhea" id="RHEA-COMP:17167"/>
        <dbReference type="ChEBI" id="CHEBI:15377"/>
        <dbReference type="ChEBI" id="CHEBI:15378"/>
        <dbReference type="ChEBI" id="CHEBI:58285"/>
        <dbReference type="ChEBI" id="CHEBI:156461"/>
        <dbReference type="ChEBI" id="CHEBI:167616"/>
        <dbReference type="EC" id="3.6.1.59"/>
    </reaction>
</comment>
<dbReference type="InterPro" id="IPR036265">
    <property type="entry name" value="HIT-like_sf"/>
</dbReference>
<dbReference type="SUPFAM" id="SSF54197">
    <property type="entry name" value="HIT-like"/>
    <property type="match status" value="1"/>
</dbReference>
<dbReference type="SUPFAM" id="SSF102860">
    <property type="entry name" value="mRNA decapping enzyme DcpS N-terminal domain"/>
    <property type="match status" value="1"/>
</dbReference>
<dbReference type="Gene3D" id="3.30.428.10">
    <property type="entry name" value="HIT-like"/>
    <property type="match status" value="1"/>
</dbReference>
<comment type="caution">
    <text evidence="7">The sequence shown here is derived from an EMBL/GenBank/DDBJ whole genome shotgun (WGS) entry which is preliminary data.</text>
</comment>
<organism evidence="7 8">
    <name type="scientific">Fragariocoptes setiger</name>
    <dbReference type="NCBI Taxonomy" id="1670756"/>
    <lineage>
        <taxon>Eukaryota</taxon>
        <taxon>Metazoa</taxon>
        <taxon>Ecdysozoa</taxon>
        <taxon>Arthropoda</taxon>
        <taxon>Chelicerata</taxon>
        <taxon>Arachnida</taxon>
        <taxon>Acari</taxon>
        <taxon>Acariformes</taxon>
        <taxon>Trombidiformes</taxon>
        <taxon>Prostigmata</taxon>
        <taxon>Eupodina</taxon>
        <taxon>Eriophyoidea</taxon>
        <taxon>Phytoptidae</taxon>
        <taxon>Fragariocoptes</taxon>
    </lineage>
</organism>
<dbReference type="PANTHER" id="PTHR12978">
    <property type="entry name" value="HISTIDINE TRIAD HIT PROTEIN MEMBER"/>
    <property type="match status" value="1"/>
</dbReference>
<name>A0ABQ7SAH7_9ACAR</name>
<evidence type="ECO:0000256" key="1">
    <source>
        <dbReference type="ARBA" id="ARBA00010208"/>
    </source>
</evidence>
<feature type="non-terminal residue" evidence="7">
    <location>
        <position position="1"/>
    </location>
</feature>
<dbReference type="PIRSF" id="PIRSF028973">
    <property type="entry name" value="Scavenger_mRNA_decap_enz"/>
    <property type="match status" value="1"/>
</dbReference>